<dbReference type="Gene3D" id="3.90.79.10">
    <property type="entry name" value="Nucleoside Triphosphate Pyrophosphohydrolase"/>
    <property type="match status" value="1"/>
</dbReference>
<dbReference type="SUPFAM" id="SSF55811">
    <property type="entry name" value="Nudix"/>
    <property type="match status" value="1"/>
</dbReference>
<accession>A0A3B0W045</accession>
<dbReference type="InterPro" id="IPR015797">
    <property type="entry name" value="NUDIX_hydrolase-like_dom_sf"/>
</dbReference>
<dbReference type="InterPro" id="IPR022927">
    <property type="entry name" value="RppH"/>
</dbReference>
<dbReference type="HAMAP" id="MF_00298">
    <property type="entry name" value="Nudix_RppH"/>
    <property type="match status" value="1"/>
</dbReference>
<reference evidence="4" key="1">
    <citation type="submission" date="2018-06" db="EMBL/GenBank/DDBJ databases">
        <authorList>
            <person name="Zhirakovskaya E."/>
        </authorList>
    </citation>
    <scope>NUCLEOTIDE SEQUENCE</scope>
</reference>
<dbReference type="InterPro" id="IPR020476">
    <property type="entry name" value="Nudix_hydrolase"/>
</dbReference>
<dbReference type="PRINTS" id="PR00502">
    <property type="entry name" value="NUDIXFAMILY"/>
</dbReference>
<dbReference type="AlphaFoldDB" id="A0A3B0W045"/>
<dbReference type="InterPro" id="IPR020084">
    <property type="entry name" value="NUDIX_hydrolase_CS"/>
</dbReference>
<evidence type="ECO:0000256" key="1">
    <source>
        <dbReference type="ARBA" id="ARBA00001936"/>
    </source>
</evidence>
<comment type="cofactor">
    <cofactor evidence="1">
        <name>Mn(2+)</name>
        <dbReference type="ChEBI" id="CHEBI:29035"/>
    </cofactor>
</comment>
<proteinExistence type="inferred from homology"/>
<name>A0A3B0W045_9ZZZZ</name>
<evidence type="ECO:0000313" key="4">
    <source>
        <dbReference type="EMBL" id="VAW45920.1"/>
    </source>
</evidence>
<dbReference type="InterPro" id="IPR000086">
    <property type="entry name" value="NUDIX_hydrolase_dom"/>
</dbReference>
<keyword evidence="2 4" id="KW-0378">Hydrolase</keyword>
<dbReference type="PANTHER" id="PTHR43736">
    <property type="entry name" value="ADP-RIBOSE PYROPHOSPHATASE"/>
    <property type="match status" value="1"/>
</dbReference>
<dbReference type="EMBL" id="UOFB01000108">
    <property type="protein sequence ID" value="VAW45920.1"/>
    <property type="molecule type" value="Genomic_DNA"/>
</dbReference>
<dbReference type="CDD" id="cd03671">
    <property type="entry name" value="NUDIX_Ap4A_hydrolase_plant_like"/>
    <property type="match status" value="1"/>
</dbReference>
<dbReference type="GO" id="GO:0016462">
    <property type="term" value="F:pyrophosphatase activity"/>
    <property type="evidence" value="ECO:0007669"/>
    <property type="project" value="UniProtKB-ARBA"/>
</dbReference>
<dbReference type="PANTHER" id="PTHR43736:SF1">
    <property type="entry name" value="DIHYDRONEOPTERIN TRIPHOSPHATE DIPHOSPHATASE"/>
    <property type="match status" value="1"/>
</dbReference>
<evidence type="ECO:0000256" key="2">
    <source>
        <dbReference type="ARBA" id="ARBA00022801"/>
    </source>
</evidence>
<dbReference type="Pfam" id="PF00293">
    <property type="entry name" value="NUDIX"/>
    <property type="match status" value="1"/>
</dbReference>
<organism evidence="4">
    <name type="scientific">hydrothermal vent metagenome</name>
    <dbReference type="NCBI Taxonomy" id="652676"/>
    <lineage>
        <taxon>unclassified sequences</taxon>
        <taxon>metagenomes</taxon>
        <taxon>ecological metagenomes</taxon>
    </lineage>
</organism>
<dbReference type="PROSITE" id="PS00893">
    <property type="entry name" value="NUDIX_BOX"/>
    <property type="match status" value="1"/>
</dbReference>
<protein>
    <submittedName>
        <fullName evidence="4">Adenosine (5')-pentaphospho-(5'')-adenosine pyrophosphohydrolase</fullName>
    </submittedName>
</protein>
<dbReference type="PROSITE" id="PS51462">
    <property type="entry name" value="NUDIX"/>
    <property type="match status" value="1"/>
</dbReference>
<feature type="domain" description="Nudix hydrolase" evidence="3">
    <location>
        <begin position="6"/>
        <end position="149"/>
    </location>
</feature>
<dbReference type="NCBIfam" id="NF001937">
    <property type="entry name" value="PRK00714.1-4"/>
    <property type="match status" value="1"/>
</dbReference>
<evidence type="ECO:0000259" key="3">
    <source>
        <dbReference type="PROSITE" id="PS51462"/>
    </source>
</evidence>
<dbReference type="NCBIfam" id="NF001938">
    <property type="entry name" value="PRK00714.1-5"/>
    <property type="match status" value="1"/>
</dbReference>
<gene>
    <name evidence="4" type="ORF">MNBD_GAMMA04-1860</name>
</gene>
<sequence>MIDIDGYRFNVGIIIVNKEGKLFWGKRIHQDAWQFPQGGIRENETPQQALFRELKEEVGLEPSDVRVLGRTEDWIRYDLPKHLIRHHSRPLCIGQKQIWFMIGLESELDCINLNVHERPEFEDWMWVDYWRPVQEVVNFKQSVYQQALTELENTLEKYWLHKYLLEETRQANNERKKE</sequence>